<reference evidence="13 14" key="1">
    <citation type="submission" date="2019-12" db="EMBL/GenBank/DDBJ databases">
        <title>Comparative genomics gives insights into the taxonomy of the Azoarcus-Aromatoleum group and reveals separate origins of nif in the plant-associated Azoarcus and non-plant-associated Aromatoleum sub-groups.</title>
        <authorList>
            <person name="Lafos M."/>
            <person name="Maluk M."/>
            <person name="Batista M."/>
            <person name="Junghare M."/>
            <person name="Carmona M."/>
            <person name="Faoro H."/>
            <person name="Cruz L.M."/>
            <person name="Battistoni F."/>
            <person name="De Souza E."/>
            <person name="Pedrosa F."/>
            <person name="Chen W.-M."/>
            <person name="Poole P.S."/>
            <person name="Dixon R.A."/>
            <person name="James E.K."/>
        </authorList>
    </citation>
    <scope>NUCLEOTIDE SEQUENCE [LARGE SCALE GENOMIC DNA]</scope>
    <source>
        <strain evidence="13 14">22Lin</strain>
    </source>
</reference>
<keyword evidence="11" id="KW-0732">Signal</keyword>
<organism evidence="13 14">
    <name type="scientific">Aromatoleum diolicum</name>
    <dbReference type="NCBI Taxonomy" id="75796"/>
    <lineage>
        <taxon>Bacteria</taxon>
        <taxon>Pseudomonadati</taxon>
        <taxon>Pseudomonadota</taxon>
        <taxon>Betaproteobacteria</taxon>
        <taxon>Rhodocyclales</taxon>
        <taxon>Rhodocyclaceae</taxon>
        <taxon>Aromatoleum</taxon>
    </lineage>
</organism>
<evidence type="ECO:0000256" key="8">
    <source>
        <dbReference type="ARBA" id="ARBA00023136"/>
    </source>
</evidence>
<keyword evidence="4" id="KW-0488">Methylation</keyword>
<dbReference type="Pfam" id="PF12019">
    <property type="entry name" value="GspH"/>
    <property type="match status" value="1"/>
</dbReference>
<evidence type="ECO:0000256" key="1">
    <source>
        <dbReference type="ARBA" id="ARBA00004377"/>
    </source>
</evidence>
<comment type="subcellular location">
    <subcellularLocation>
        <location evidence="1">Cell inner membrane</location>
        <topology evidence="1">Single-pass membrane protein</topology>
    </subcellularLocation>
</comment>
<keyword evidence="14" id="KW-1185">Reference proteome</keyword>
<feature type="signal peptide" evidence="11">
    <location>
        <begin position="1"/>
        <end position="18"/>
    </location>
</feature>
<feature type="chain" id="PRO_5045382251" description="Type II secretion system protein H" evidence="11">
    <location>
        <begin position="19"/>
        <end position="159"/>
    </location>
</feature>
<evidence type="ECO:0000313" key="13">
    <source>
        <dbReference type="EMBL" id="NMG74520.1"/>
    </source>
</evidence>
<protein>
    <recommendedName>
        <fullName evidence="2">Type II secretion system protein H</fullName>
    </recommendedName>
    <alternativeName>
        <fullName evidence="10">General secretion pathway protein H</fullName>
    </alternativeName>
</protein>
<keyword evidence="3" id="KW-1003">Cell membrane</keyword>
<evidence type="ECO:0000256" key="9">
    <source>
        <dbReference type="ARBA" id="ARBA00025772"/>
    </source>
</evidence>
<evidence type="ECO:0000256" key="7">
    <source>
        <dbReference type="ARBA" id="ARBA00022989"/>
    </source>
</evidence>
<evidence type="ECO:0000259" key="12">
    <source>
        <dbReference type="Pfam" id="PF12019"/>
    </source>
</evidence>
<evidence type="ECO:0000256" key="4">
    <source>
        <dbReference type="ARBA" id="ARBA00022481"/>
    </source>
</evidence>
<dbReference type="Proteomes" id="UP000648984">
    <property type="component" value="Unassembled WGS sequence"/>
</dbReference>
<dbReference type="InterPro" id="IPR045584">
    <property type="entry name" value="Pilin-like"/>
</dbReference>
<dbReference type="InterPro" id="IPR022346">
    <property type="entry name" value="T2SS_GspH"/>
</dbReference>
<dbReference type="EMBL" id="WTVQ01000008">
    <property type="protein sequence ID" value="NMG74520.1"/>
    <property type="molecule type" value="Genomic_DNA"/>
</dbReference>
<keyword evidence="6" id="KW-0812">Transmembrane</keyword>
<feature type="domain" description="General secretion pathway GspH" evidence="12">
    <location>
        <begin position="29"/>
        <end position="150"/>
    </location>
</feature>
<evidence type="ECO:0000256" key="5">
    <source>
        <dbReference type="ARBA" id="ARBA00022519"/>
    </source>
</evidence>
<keyword evidence="7" id="KW-1133">Transmembrane helix</keyword>
<comment type="similarity">
    <text evidence="9">Belongs to the GSP H family.</text>
</comment>
<evidence type="ECO:0000256" key="3">
    <source>
        <dbReference type="ARBA" id="ARBA00022475"/>
    </source>
</evidence>
<keyword evidence="8" id="KW-0472">Membrane</keyword>
<dbReference type="Gene3D" id="3.55.40.10">
    <property type="entry name" value="minor pseudopilin epsh domain"/>
    <property type="match status" value="1"/>
</dbReference>
<evidence type="ECO:0000256" key="10">
    <source>
        <dbReference type="ARBA" id="ARBA00030775"/>
    </source>
</evidence>
<proteinExistence type="inferred from homology"/>
<name>A0ABX1Q914_9RHOO</name>
<gene>
    <name evidence="13" type="ORF">GPA25_07075</name>
</gene>
<sequence>MVLAIAATLSAIALPSFARLLAETRVAEASNDLFGAVLLVRSEALKRHRRVVMCTSADAVDCAQDIGWHSGWIVFEDPNENGKRDGDESLLQVGQARPGQVRMTGTDKLGNYVSYVASGRTEQLSGAYLMGTLTICSEGVAKKIVINHAGRPRLAGASC</sequence>
<dbReference type="RefSeq" id="WP_169259661.1">
    <property type="nucleotide sequence ID" value="NZ_WTVQ01000008.1"/>
</dbReference>
<evidence type="ECO:0000256" key="2">
    <source>
        <dbReference type="ARBA" id="ARBA00021549"/>
    </source>
</evidence>
<comment type="caution">
    <text evidence="13">The sequence shown here is derived from an EMBL/GenBank/DDBJ whole genome shotgun (WGS) entry which is preliminary data.</text>
</comment>
<dbReference type="SUPFAM" id="SSF54523">
    <property type="entry name" value="Pili subunits"/>
    <property type="match status" value="1"/>
</dbReference>
<accession>A0ABX1Q914</accession>
<keyword evidence="5" id="KW-0997">Cell inner membrane</keyword>
<evidence type="ECO:0000313" key="14">
    <source>
        <dbReference type="Proteomes" id="UP000648984"/>
    </source>
</evidence>
<evidence type="ECO:0000256" key="6">
    <source>
        <dbReference type="ARBA" id="ARBA00022692"/>
    </source>
</evidence>
<evidence type="ECO:0000256" key="11">
    <source>
        <dbReference type="SAM" id="SignalP"/>
    </source>
</evidence>